<name>A0A7R8WEI0_9CRUS</name>
<dbReference type="AlphaFoldDB" id="A0A7R8WEI0"/>
<feature type="region of interest" description="Disordered" evidence="1">
    <location>
        <begin position="294"/>
        <end position="345"/>
    </location>
</feature>
<feature type="compositionally biased region" description="Basic and acidic residues" evidence="1">
    <location>
        <begin position="326"/>
        <end position="345"/>
    </location>
</feature>
<evidence type="ECO:0000256" key="1">
    <source>
        <dbReference type="SAM" id="MobiDB-lite"/>
    </source>
</evidence>
<organism evidence="2">
    <name type="scientific">Cyprideis torosa</name>
    <dbReference type="NCBI Taxonomy" id="163714"/>
    <lineage>
        <taxon>Eukaryota</taxon>
        <taxon>Metazoa</taxon>
        <taxon>Ecdysozoa</taxon>
        <taxon>Arthropoda</taxon>
        <taxon>Crustacea</taxon>
        <taxon>Oligostraca</taxon>
        <taxon>Ostracoda</taxon>
        <taxon>Podocopa</taxon>
        <taxon>Podocopida</taxon>
        <taxon>Cytherocopina</taxon>
        <taxon>Cytheroidea</taxon>
        <taxon>Cytherideidae</taxon>
        <taxon>Cyprideis</taxon>
    </lineage>
</organism>
<reference evidence="2" key="1">
    <citation type="submission" date="2020-11" db="EMBL/GenBank/DDBJ databases">
        <authorList>
            <person name="Tran Van P."/>
        </authorList>
    </citation>
    <scope>NUCLEOTIDE SEQUENCE</scope>
</reference>
<dbReference type="EMBL" id="OB662485">
    <property type="protein sequence ID" value="CAD7230133.1"/>
    <property type="molecule type" value="Genomic_DNA"/>
</dbReference>
<gene>
    <name evidence="2" type="ORF">CTOB1V02_LOCUS7996</name>
</gene>
<feature type="compositionally biased region" description="Low complexity" evidence="1">
    <location>
        <begin position="294"/>
        <end position="310"/>
    </location>
</feature>
<accession>A0A7R8WEI0</accession>
<evidence type="ECO:0000313" key="2">
    <source>
        <dbReference type="EMBL" id="CAD7230133.1"/>
    </source>
</evidence>
<proteinExistence type="predicted"/>
<protein>
    <submittedName>
        <fullName evidence="2">Uncharacterized protein</fullName>
    </submittedName>
</protein>
<sequence>MDLNVLTNQLPHRKMSLLVLVPCHVTQQDTARKKLPSLSKRTCLDGEVLEDTLSQESYELLESGSSLYRRRRTGVVDDVTRGIYKTKCPVSAVSEPFLNQDAWEKDNNGDDFYSPDDLFGRHGTRSASNTLTRRRVRPYSPDVQSSDTFHEGDLASIRAALLRHVSSHHQNRNAPVLPGIAIYGKVSRDGLLTWDSEGGGSCLLAPHQGSLALAPPSCSILLRSVMVPFRFDSSPLWFSSRHRFSICPVPDKGDNPPHVTQFLIWKGIKSNAPGSKKRGVLPPPLKTDNLVPTKVEIVPPTPTTPSSKKAPFFRQTSVDTATPPASDKHSSDDDSKADSGKPRGR</sequence>